<feature type="compositionally biased region" description="Polar residues" evidence="3">
    <location>
        <begin position="23"/>
        <end position="43"/>
    </location>
</feature>
<dbReference type="Pfam" id="PF01400">
    <property type="entry name" value="Astacin"/>
    <property type="match status" value="1"/>
</dbReference>
<dbReference type="InterPro" id="IPR001506">
    <property type="entry name" value="Peptidase_M12A"/>
</dbReference>
<dbReference type="GO" id="GO:0006508">
    <property type="term" value="P:proteolysis"/>
    <property type="evidence" value="ECO:0007669"/>
    <property type="project" value="UniProtKB-KW"/>
</dbReference>
<dbReference type="SMART" id="SM00235">
    <property type="entry name" value="ZnMc"/>
    <property type="match status" value="1"/>
</dbReference>
<dbReference type="EC" id="3.4.24.-" evidence="2"/>
<feature type="binding site" evidence="1">
    <location>
        <position position="155"/>
    </location>
    <ligand>
        <name>Zn(2+)</name>
        <dbReference type="ChEBI" id="CHEBI:29105"/>
        <note>catalytic</note>
    </ligand>
</feature>
<dbReference type="Gene3D" id="3.40.390.10">
    <property type="entry name" value="Collagenase (Catalytic Domain)"/>
    <property type="match status" value="1"/>
</dbReference>
<keyword evidence="1 2" id="KW-0479">Metal-binding</keyword>
<name>A0AAW1CYP8_9HEMI</name>
<feature type="binding site" evidence="1">
    <location>
        <position position="159"/>
    </location>
    <ligand>
        <name>Zn(2+)</name>
        <dbReference type="ChEBI" id="CHEBI:29105"/>
        <note>catalytic</note>
    </ligand>
</feature>
<dbReference type="PANTHER" id="PTHR10127">
    <property type="entry name" value="DISCOIDIN, CUB, EGF, LAMININ , AND ZINC METALLOPROTEASE DOMAIN CONTAINING"/>
    <property type="match status" value="1"/>
</dbReference>
<dbReference type="GO" id="GO:0008270">
    <property type="term" value="F:zinc ion binding"/>
    <property type="evidence" value="ECO:0007669"/>
    <property type="project" value="UniProtKB-UniRule"/>
</dbReference>
<sequence>MSNRKSYAVSTKLPRKRKRHDVSSSQFSKDSESGTSKLTDTDSNIAASDEQSCSCITLPDIIDLWPGGKVYYCFENDYGLEERLPILASMAQVEVATQEKVVFKHLKEAPADDGGYLIIKLGDHYEATLGYIEDEPAEMILTTDSLEDKMGVIMHEILHSLGIRHEHNRPDRDRYVQICWDNIEEEEAHNFFKSDSHFYKTFGVPYNYYSVMHYGEYTFGIDEYRPTMLFKEDDIANEFIGQRCFLTMQDIELLNKKYTYEVPRESSCCS</sequence>
<comment type="caution">
    <text evidence="1">Lacks conserved residue(s) required for the propagation of feature annotation.</text>
</comment>
<dbReference type="InterPro" id="IPR024079">
    <property type="entry name" value="MetalloPept_cat_dom_sf"/>
</dbReference>
<keyword evidence="1 2" id="KW-0862">Zinc</keyword>
<dbReference type="SUPFAM" id="SSF55486">
    <property type="entry name" value="Metalloproteases ('zincins'), catalytic domain"/>
    <property type="match status" value="1"/>
</dbReference>
<organism evidence="5 6">
    <name type="scientific">Rhynocoris fuscipes</name>
    <dbReference type="NCBI Taxonomy" id="488301"/>
    <lineage>
        <taxon>Eukaryota</taxon>
        <taxon>Metazoa</taxon>
        <taxon>Ecdysozoa</taxon>
        <taxon>Arthropoda</taxon>
        <taxon>Hexapoda</taxon>
        <taxon>Insecta</taxon>
        <taxon>Pterygota</taxon>
        <taxon>Neoptera</taxon>
        <taxon>Paraneoptera</taxon>
        <taxon>Hemiptera</taxon>
        <taxon>Heteroptera</taxon>
        <taxon>Panheteroptera</taxon>
        <taxon>Cimicomorpha</taxon>
        <taxon>Reduviidae</taxon>
        <taxon>Harpactorinae</taxon>
        <taxon>Harpactorini</taxon>
        <taxon>Rhynocoris</taxon>
    </lineage>
</organism>
<evidence type="ECO:0000313" key="5">
    <source>
        <dbReference type="EMBL" id="KAK9502784.1"/>
    </source>
</evidence>
<evidence type="ECO:0000313" key="6">
    <source>
        <dbReference type="Proteomes" id="UP001461498"/>
    </source>
</evidence>
<dbReference type="PROSITE" id="PS51864">
    <property type="entry name" value="ASTACIN"/>
    <property type="match status" value="1"/>
</dbReference>
<evidence type="ECO:0000256" key="2">
    <source>
        <dbReference type="RuleBase" id="RU361183"/>
    </source>
</evidence>
<evidence type="ECO:0000256" key="1">
    <source>
        <dbReference type="PROSITE-ProRule" id="PRU01211"/>
    </source>
</evidence>
<comment type="cofactor">
    <cofactor evidence="1 2">
        <name>Zn(2+)</name>
        <dbReference type="ChEBI" id="CHEBI:29105"/>
    </cofactor>
    <text evidence="1 2">Binds 1 zinc ion per subunit.</text>
</comment>
<dbReference type="PRINTS" id="PR00480">
    <property type="entry name" value="ASTACIN"/>
</dbReference>
<protein>
    <recommendedName>
        <fullName evidence="2">Metalloendopeptidase</fullName>
        <ecNumber evidence="2">3.4.24.-</ecNumber>
    </recommendedName>
</protein>
<keyword evidence="1 2" id="KW-0482">Metalloprotease</keyword>
<dbReference type="PANTHER" id="PTHR10127:SF802">
    <property type="entry name" value="ZINC METALLOPROTEINASE NAS-10"/>
    <property type="match status" value="1"/>
</dbReference>
<feature type="region of interest" description="Disordered" evidence="3">
    <location>
        <begin position="1"/>
        <end position="43"/>
    </location>
</feature>
<dbReference type="GO" id="GO:0004222">
    <property type="term" value="F:metalloendopeptidase activity"/>
    <property type="evidence" value="ECO:0007669"/>
    <property type="project" value="UniProtKB-UniRule"/>
</dbReference>
<evidence type="ECO:0000256" key="3">
    <source>
        <dbReference type="SAM" id="MobiDB-lite"/>
    </source>
</evidence>
<dbReference type="AlphaFoldDB" id="A0AAW1CYP8"/>
<feature type="domain" description="Peptidase M12A" evidence="4">
    <location>
        <begin position="56"/>
        <end position="270"/>
    </location>
</feature>
<keyword evidence="6" id="KW-1185">Reference proteome</keyword>
<comment type="caution">
    <text evidence="5">The sequence shown here is derived from an EMBL/GenBank/DDBJ whole genome shotgun (WGS) entry which is preliminary data.</text>
</comment>
<dbReference type="InterPro" id="IPR006026">
    <property type="entry name" value="Peptidase_Metallo"/>
</dbReference>
<keyword evidence="1 2" id="KW-0645">Protease</keyword>
<keyword evidence="1 2" id="KW-0378">Hydrolase</keyword>
<feature type="active site" evidence="1">
    <location>
        <position position="156"/>
    </location>
</feature>
<reference evidence="5 6" key="1">
    <citation type="submission" date="2022-12" db="EMBL/GenBank/DDBJ databases">
        <title>Chromosome-level genome assembly of true bugs.</title>
        <authorList>
            <person name="Ma L."/>
            <person name="Li H."/>
        </authorList>
    </citation>
    <scope>NUCLEOTIDE SEQUENCE [LARGE SCALE GENOMIC DNA]</scope>
    <source>
        <strain evidence="5">Lab_2022b</strain>
    </source>
</reference>
<evidence type="ECO:0000259" key="4">
    <source>
        <dbReference type="PROSITE" id="PS51864"/>
    </source>
</evidence>
<feature type="binding site" evidence="1">
    <location>
        <position position="165"/>
    </location>
    <ligand>
        <name>Zn(2+)</name>
        <dbReference type="ChEBI" id="CHEBI:29105"/>
        <note>catalytic</note>
    </ligand>
</feature>
<proteinExistence type="predicted"/>
<gene>
    <name evidence="5" type="ORF">O3M35_011490</name>
</gene>
<dbReference type="Proteomes" id="UP001461498">
    <property type="component" value="Unassembled WGS sequence"/>
</dbReference>
<accession>A0AAW1CYP8</accession>
<dbReference type="EMBL" id="JAPXFL010000008">
    <property type="protein sequence ID" value="KAK9502784.1"/>
    <property type="molecule type" value="Genomic_DNA"/>
</dbReference>